<dbReference type="InterPro" id="IPR036061">
    <property type="entry name" value="CheW-like_dom_sf"/>
</dbReference>
<dbReference type="PANTHER" id="PTHR22617:SF43">
    <property type="entry name" value="PROTEIN PILI"/>
    <property type="match status" value="1"/>
</dbReference>
<dbReference type="GO" id="GO:0005829">
    <property type="term" value="C:cytosol"/>
    <property type="evidence" value="ECO:0007669"/>
    <property type="project" value="TreeGrafter"/>
</dbReference>
<gene>
    <name evidence="2" type="ORF">ENR15_02000</name>
</gene>
<accession>A0A7C3ZJP0</accession>
<dbReference type="InterPro" id="IPR002545">
    <property type="entry name" value="CheW-lke_dom"/>
</dbReference>
<dbReference type="PANTHER" id="PTHR22617">
    <property type="entry name" value="CHEMOTAXIS SENSOR HISTIDINE KINASE-RELATED"/>
    <property type="match status" value="1"/>
</dbReference>
<dbReference type="GO" id="GO:0007165">
    <property type="term" value="P:signal transduction"/>
    <property type="evidence" value="ECO:0007669"/>
    <property type="project" value="InterPro"/>
</dbReference>
<comment type="caution">
    <text evidence="2">The sequence shown here is derived from an EMBL/GenBank/DDBJ whole genome shotgun (WGS) entry which is preliminary data.</text>
</comment>
<evidence type="ECO:0000259" key="1">
    <source>
        <dbReference type="PROSITE" id="PS50851"/>
    </source>
</evidence>
<organism evidence="2">
    <name type="scientific">Planktothricoides sp. SpSt-374</name>
    <dbReference type="NCBI Taxonomy" id="2282167"/>
    <lineage>
        <taxon>Bacteria</taxon>
        <taxon>Bacillati</taxon>
        <taxon>Cyanobacteriota</taxon>
        <taxon>Cyanophyceae</taxon>
        <taxon>Oscillatoriophycideae</taxon>
        <taxon>Oscillatoriales</taxon>
        <taxon>Oscillatoriaceae</taxon>
        <taxon>Planktothricoides</taxon>
    </lineage>
</organism>
<dbReference type="EMBL" id="DSPX01000017">
    <property type="protein sequence ID" value="HGF99460.1"/>
    <property type="molecule type" value="Genomic_DNA"/>
</dbReference>
<dbReference type="Gene3D" id="2.30.30.40">
    <property type="entry name" value="SH3 Domains"/>
    <property type="match status" value="1"/>
</dbReference>
<dbReference type="AlphaFoldDB" id="A0A7C3ZJP0"/>
<dbReference type="SMART" id="SM00260">
    <property type="entry name" value="CheW"/>
    <property type="match status" value="1"/>
</dbReference>
<evidence type="ECO:0000313" key="2">
    <source>
        <dbReference type="EMBL" id="HGF99460.1"/>
    </source>
</evidence>
<reference evidence="2" key="1">
    <citation type="journal article" date="2020" name="mSystems">
        <title>Genome- and Community-Level Interaction Insights into Carbon Utilization and Element Cycling Functions of Hydrothermarchaeota in Hydrothermal Sediment.</title>
        <authorList>
            <person name="Zhou Z."/>
            <person name="Liu Y."/>
            <person name="Xu W."/>
            <person name="Pan J."/>
            <person name="Luo Z.H."/>
            <person name="Li M."/>
        </authorList>
    </citation>
    <scope>NUCLEOTIDE SEQUENCE [LARGE SCALE GENOMIC DNA]</scope>
    <source>
        <strain evidence="2">SpSt-374</strain>
    </source>
</reference>
<dbReference type="PROSITE" id="PS50851">
    <property type="entry name" value="CHEW"/>
    <property type="match status" value="1"/>
</dbReference>
<feature type="domain" description="CheW-like" evidence="1">
    <location>
        <begin position="1"/>
        <end position="144"/>
    </location>
</feature>
<protein>
    <submittedName>
        <fullName evidence="2">Chemotaxis protein CheW</fullName>
    </submittedName>
</protein>
<dbReference type="SUPFAM" id="SSF50341">
    <property type="entry name" value="CheW-like"/>
    <property type="match status" value="1"/>
</dbReference>
<dbReference type="Pfam" id="PF01584">
    <property type="entry name" value="CheW"/>
    <property type="match status" value="1"/>
</dbReference>
<name>A0A7C3ZJP0_9CYAN</name>
<sequence>MLMLLFYVGKERYCVGAERVVEIIPMVALRKVAQAPEWVAGLFNYRGAIVPAIDLCCLLQSRPCVSALSTRMIVVNYWDEVGGSEQLFALIAERVTETLSREAMADMSMAMSLDNPPYLGEIVTDVQGMIQILRVEELGRIYRGKYLLPKGE</sequence>
<dbReference type="Gene3D" id="2.40.50.180">
    <property type="entry name" value="CheA-289, Domain 4"/>
    <property type="match status" value="1"/>
</dbReference>
<dbReference type="GO" id="GO:0006935">
    <property type="term" value="P:chemotaxis"/>
    <property type="evidence" value="ECO:0007669"/>
    <property type="project" value="InterPro"/>
</dbReference>
<proteinExistence type="predicted"/>
<dbReference type="InterPro" id="IPR039315">
    <property type="entry name" value="CheW"/>
</dbReference>